<name>A0ACD3A5I4_9AGAR</name>
<protein>
    <submittedName>
        <fullName evidence="1">Uncharacterized protein</fullName>
    </submittedName>
</protein>
<accession>A0ACD3A5I4</accession>
<dbReference type="Proteomes" id="UP000308600">
    <property type="component" value="Unassembled WGS sequence"/>
</dbReference>
<organism evidence="1 2">
    <name type="scientific">Pluteus cervinus</name>
    <dbReference type="NCBI Taxonomy" id="181527"/>
    <lineage>
        <taxon>Eukaryota</taxon>
        <taxon>Fungi</taxon>
        <taxon>Dikarya</taxon>
        <taxon>Basidiomycota</taxon>
        <taxon>Agaricomycotina</taxon>
        <taxon>Agaricomycetes</taxon>
        <taxon>Agaricomycetidae</taxon>
        <taxon>Agaricales</taxon>
        <taxon>Pluteineae</taxon>
        <taxon>Pluteaceae</taxon>
        <taxon>Pluteus</taxon>
    </lineage>
</organism>
<proteinExistence type="predicted"/>
<evidence type="ECO:0000313" key="1">
    <source>
        <dbReference type="EMBL" id="TFK60901.1"/>
    </source>
</evidence>
<gene>
    <name evidence="1" type="ORF">BDN72DRAFT_864018</name>
</gene>
<keyword evidence="2" id="KW-1185">Reference proteome</keyword>
<reference evidence="1 2" key="1">
    <citation type="journal article" date="2019" name="Nat. Ecol. Evol.">
        <title>Megaphylogeny resolves global patterns of mushroom evolution.</title>
        <authorList>
            <person name="Varga T."/>
            <person name="Krizsan K."/>
            <person name="Foldi C."/>
            <person name="Dima B."/>
            <person name="Sanchez-Garcia M."/>
            <person name="Sanchez-Ramirez S."/>
            <person name="Szollosi G.J."/>
            <person name="Szarkandi J.G."/>
            <person name="Papp V."/>
            <person name="Albert L."/>
            <person name="Andreopoulos W."/>
            <person name="Angelini C."/>
            <person name="Antonin V."/>
            <person name="Barry K.W."/>
            <person name="Bougher N.L."/>
            <person name="Buchanan P."/>
            <person name="Buyck B."/>
            <person name="Bense V."/>
            <person name="Catcheside P."/>
            <person name="Chovatia M."/>
            <person name="Cooper J."/>
            <person name="Damon W."/>
            <person name="Desjardin D."/>
            <person name="Finy P."/>
            <person name="Geml J."/>
            <person name="Haridas S."/>
            <person name="Hughes K."/>
            <person name="Justo A."/>
            <person name="Karasinski D."/>
            <person name="Kautmanova I."/>
            <person name="Kiss B."/>
            <person name="Kocsube S."/>
            <person name="Kotiranta H."/>
            <person name="LaButti K.M."/>
            <person name="Lechner B.E."/>
            <person name="Liimatainen K."/>
            <person name="Lipzen A."/>
            <person name="Lukacs Z."/>
            <person name="Mihaltcheva S."/>
            <person name="Morgado L.N."/>
            <person name="Niskanen T."/>
            <person name="Noordeloos M.E."/>
            <person name="Ohm R.A."/>
            <person name="Ortiz-Santana B."/>
            <person name="Ovrebo C."/>
            <person name="Racz N."/>
            <person name="Riley R."/>
            <person name="Savchenko A."/>
            <person name="Shiryaev A."/>
            <person name="Soop K."/>
            <person name="Spirin V."/>
            <person name="Szebenyi C."/>
            <person name="Tomsovsky M."/>
            <person name="Tulloss R.E."/>
            <person name="Uehling J."/>
            <person name="Grigoriev I.V."/>
            <person name="Vagvolgyi C."/>
            <person name="Papp T."/>
            <person name="Martin F.M."/>
            <person name="Miettinen O."/>
            <person name="Hibbett D.S."/>
            <person name="Nagy L.G."/>
        </authorList>
    </citation>
    <scope>NUCLEOTIDE SEQUENCE [LARGE SCALE GENOMIC DNA]</scope>
    <source>
        <strain evidence="1 2">NL-1719</strain>
    </source>
</reference>
<dbReference type="EMBL" id="ML208719">
    <property type="protein sequence ID" value="TFK60901.1"/>
    <property type="molecule type" value="Genomic_DNA"/>
</dbReference>
<sequence length="717" mass="79234">MPKTWTTIEQKDWLHTKIPGFIDARARGRSTAYAKGVHRSFSEIWPEIDTLFKERTSTRPINLNAADVGELQAYKKKRSVQIHTWLQRNSTQRGRLANRAVKALLRNSAPRRKRAYQLGEIYNKLYPENVAAVYQERKTEDLTKGQRLNLIKKISEELLEGETEEVKALVEQEQDKRRDQLEVLAKGNGATTAELDDLTLQQYINQLPDLLTSVVGEIGKLCPEWGFLVVASGPMPKANNATHLFDLYSGPKSVEGYTFVEAHEDFDTDVRIPFGNFVEAGIVDAVKREAAKEALNTLDLKINNGDSDSEDEAPRYSPSISRRASSPASTNEQDVDEGGGEVEEIENHSARKVRRPIVADSDSDSEGDEQPPRPPPQVLPESNDPDSNADLDKFTKHPLEVWPLEQPDSDGEPEVDRCDSDDKQRKKGPRSQKNSSRDHQPESNDEVVTLQQTKAAKLAKREESTKKRLETRRINKERKDAETKALQEAEAAKMATLEAEVAMKAKLEARKARLEAEAARKAKAVEVAKKAKEAEVNTNLEEVEVAKNDKGKKAAGVYKSKASKSNDNIAAEQEPIKRVTKTSTAKKASAAKSKKGTNKGPVASKGEDTPVDDGKPHAQGDAAPVTKRRPPPAIVPPQVATPTQTTEESVPPGGEDASQAKPKAKRGRKRTLENDAIVIDAAVEAAPTKRLRRDTKAPPRADAEVSFAKKARSGRRA</sequence>
<evidence type="ECO:0000313" key="2">
    <source>
        <dbReference type="Proteomes" id="UP000308600"/>
    </source>
</evidence>